<dbReference type="InterPro" id="IPR001995">
    <property type="entry name" value="Peptidase_A2_cat"/>
</dbReference>
<evidence type="ECO:0000313" key="3">
    <source>
        <dbReference type="Proteomes" id="UP000887577"/>
    </source>
</evidence>
<evidence type="ECO:0000256" key="1">
    <source>
        <dbReference type="ARBA" id="ARBA00022801"/>
    </source>
</evidence>
<dbReference type="Pfam" id="PF13650">
    <property type="entry name" value="Asp_protease_2"/>
    <property type="match status" value="1"/>
</dbReference>
<dbReference type="AlphaFoldDB" id="A0A914XSD6"/>
<proteinExistence type="predicted"/>
<reference evidence="4" key="1">
    <citation type="submission" date="2022-11" db="UniProtKB">
        <authorList>
            <consortium name="WormBaseParasite"/>
        </authorList>
    </citation>
    <scope>IDENTIFICATION</scope>
</reference>
<accession>A0A914XSD6</accession>
<dbReference type="Gene3D" id="2.40.70.10">
    <property type="entry name" value="Acid Proteases"/>
    <property type="match status" value="1"/>
</dbReference>
<dbReference type="GO" id="GO:0006508">
    <property type="term" value="P:proteolysis"/>
    <property type="evidence" value="ECO:0007669"/>
    <property type="project" value="InterPro"/>
</dbReference>
<dbReference type="WBParaSite" id="PSU_v2.g10897.t1">
    <property type="protein sequence ID" value="PSU_v2.g10897.t1"/>
    <property type="gene ID" value="PSU_v2.g10897"/>
</dbReference>
<evidence type="ECO:0000313" key="4">
    <source>
        <dbReference type="WBParaSite" id="PSU_v2.g10897.t1"/>
    </source>
</evidence>
<dbReference type="PANTHER" id="PTHR36943:SF1">
    <property type="entry name" value="CCHC-TYPE DOMAIN-CONTAINING PROTEIN"/>
    <property type="match status" value="1"/>
</dbReference>
<dbReference type="PANTHER" id="PTHR36943">
    <property type="entry name" value="CCHC-TYPE DOMAIN-CONTAINING PROTEIN"/>
    <property type="match status" value="1"/>
</dbReference>
<dbReference type="Proteomes" id="UP000887577">
    <property type="component" value="Unplaced"/>
</dbReference>
<organism evidence="3 4">
    <name type="scientific">Panagrolaimus superbus</name>
    <dbReference type="NCBI Taxonomy" id="310955"/>
    <lineage>
        <taxon>Eukaryota</taxon>
        <taxon>Metazoa</taxon>
        <taxon>Ecdysozoa</taxon>
        <taxon>Nematoda</taxon>
        <taxon>Chromadorea</taxon>
        <taxon>Rhabditida</taxon>
        <taxon>Tylenchina</taxon>
        <taxon>Panagrolaimomorpha</taxon>
        <taxon>Panagrolaimoidea</taxon>
        <taxon>Panagrolaimidae</taxon>
        <taxon>Panagrolaimus</taxon>
    </lineage>
</organism>
<sequence length="114" mass="12879">MPLCRKILSFDQENVPKIMISPKINGKVFEFILDTGAFATMANKEVWEAIGKPYLHPSNRAVGGIGGHVLPLGRCRVSVEIHGKTSREWLYIIENGMMLFGRNWIDSLTIKIEH</sequence>
<dbReference type="PROSITE" id="PS50175">
    <property type="entry name" value="ASP_PROT_RETROV"/>
    <property type="match status" value="1"/>
</dbReference>
<dbReference type="GO" id="GO:0004190">
    <property type="term" value="F:aspartic-type endopeptidase activity"/>
    <property type="evidence" value="ECO:0007669"/>
    <property type="project" value="InterPro"/>
</dbReference>
<dbReference type="SUPFAM" id="SSF50630">
    <property type="entry name" value="Acid proteases"/>
    <property type="match status" value="1"/>
</dbReference>
<dbReference type="InterPro" id="IPR021109">
    <property type="entry name" value="Peptidase_aspartic_dom_sf"/>
</dbReference>
<feature type="domain" description="Peptidase A2" evidence="2">
    <location>
        <begin position="29"/>
        <end position="104"/>
    </location>
</feature>
<protein>
    <submittedName>
        <fullName evidence="4">Peptidase A2 domain-containing protein</fullName>
    </submittedName>
</protein>
<keyword evidence="1" id="KW-0378">Hydrolase</keyword>
<evidence type="ECO:0000259" key="2">
    <source>
        <dbReference type="PROSITE" id="PS50175"/>
    </source>
</evidence>
<name>A0A914XSD6_9BILA</name>
<keyword evidence="3" id="KW-1185">Reference proteome</keyword>